<evidence type="ECO:0000313" key="9">
    <source>
        <dbReference type="RefSeq" id="XP_035447244.2"/>
    </source>
</evidence>
<evidence type="ECO:0000259" key="6">
    <source>
        <dbReference type="Pfam" id="PF21365"/>
    </source>
</evidence>
<evidence type="ECO:0000313" key="11">
    <source>
        <dbReference type="RefSeq" id="XP_050561709.1"/>
    </source>
</evidence>
<dbReference type="Proteomes" id="UP000829999">
    <property type="component" value="Chromosome 3"/>
</dbReference>
<dbReference type="RefSeq" id="XP_035447243.2">
    <property type="nucleotide sequence ID" value="XM_035591350.2"/>
</dbReference>
<dbReference type="InterPro" id="IPR017853">
    <property type="entry name" value="GH"/>
</dbReference>
<dbReference type="PANTHER" id="PTHR22762">
    <property type="entry name" value="ALPHA-GLUCOSIDASE"/>
    <property type="match status" value="1"/>
</dbReference>
<feature type="transmembrane region" description="Helical" evidence="4">
    <location>
        <begin position="41"/>
        <end position="60"/>
    </location>
</feature>
<keyword evidence="4" id="KW-0472">Membrane</keyword>
<evidence type="ECO:0000313" key="7">
    <source>
        <dbReference type="Proteomes" id="UP000829999"/>
    </source>
</evidence>
<dbReference type="Gene3D" id="2.60.40.1760">
    <property type="entry name" value="glycosyl hydrolase (family 31)"/>
    <property type="match status" value="1"/>
</dbReference>
<dbReference type="Pfam" id="PF21365">
    <property type="entry name" value="Glyco_hydro_31_3rd"/>
    <property type="match status" value="1"/>
</dbReference>
<dbReference type="Pfam" id="PF01055">
    <property type="entry name" value="Glyco_hydro_31_2nd"/>
    <property type="match status" value="1"/>
</dbReference>
<keyword evidence="2" id="KW-0378">Hydrolase</keyword>
<evidence type="ECO:0000313" key="10">
    <source>
        <dbReference type="RefSeq" id="XP_050561708.1"/>
    </source>
</evidence>
<dbReference type="AlphaFoldDB" id="A0A9R0ENR1"/>
<dbReference type="SUPFAM" id="SSF74650">
    <property type="entry name" value="Galactose mutarotase-like"/>
    <property type="match status" value="1"/>
</dbReference>
<comment type="similarity">
    <text evidence="1 2">Belongs to the glycosyl hydrolase 31 family.</text>
</comment>
<dbReference type="GO" id="GO:0005975">
    <property type="term" value="P:carbohydrate metabolic process"/>
    <property type="evidence" value="ECO:0007669"/>
    <property type="project" value="InterPro"/>
</dbReference>
<keyword evidence="7" id="KW-1185">Reference proteome</keyword>
<dbReference type="Gene3D" id="2.60.40.1180">
    <property type="entry name" value="Golgi alpha-mannosidase II"/>
    <property type="match status" value="1"/>
</dbReference>
<proteinExistence type="inferred from homology"/>
<name>A0A9R0ENR1_SPOFR</name>
<dbReference type="InterPro" id="IPR011013">
    <property type="entry name" value="Gal_mutarotase_sf_dom"/>
</dbReference>
<dbReference type="GO" id="GO:0006491">
    <property type="term" value="P:N-glycan processing"/>
    <property type="evidence" value="ECO:0007669"/>
    <property type="project" value="TreeGrafter"/>
</dbReference>
<dbReference type="RefSeq" id="XP_050561708.1">
    <property type="nucleotide sequence ID" value="XM_050705751.1"/>
</dbReference>
<feature type="domain" description="Glycosyl hydrolase family 31 C-terminal" evidence="6">
    <location>
        <begin position="701"/>
        <end position="787"/>
    </location>
</feature>
<dbReference type="PANTHER" id="PTHR22762:SF167">
    <property type="entry name" value="LYSOSOMAL ALPHA-GLUCOSIDASE-LIKE PROTEIN"/>
    <property type="match status" value="1"/>
</dbReference>
<sequence>MIPHVDGRKDEQEEDHIPFAIDSPKNVKWYDLILLNRPLRIVVVVLIVAIVLPVLMYRYIFFPTLELAPTDGLSMGSCVVARDARLPCGKESVPLEECHPQCCYDHSNNLCYHRYPARFSYLLREEWAERVNMTPRSLSLPYGSSSSIRNIRLSINEVSASHLTLTFHHSVDIIGRRIHEKNYNYEVMRPELNIIVSSDQGVIFNTARGPLIASENIWELTFKLTDDTLYGLGEIPLEPGTVKVIYNHKGGISSIPLIFAKLNGSYHGLLIDTMAPTEVIVRRDNQLVLRSLTDFGLKLHLFVGPEPADIMRDVMKTIKVKKNLEYWMLGAHICREAVHDDPLEDLKTFLRTASFQEIPFDSHCGSLPIVFDTQCNSDMVNMVNKGAHLVKSGGKKYIPQISPYIKYMPPPSADIDDDDNPTESTNPKQPKTTTMVEDRCFDDEKFDQYIIRDPDSLYPYKGKANGYDVIYPGFSRGSDDFMNAIWNFNTDFDGIILENSWPLDEHEKDFEGMEDYLPYFSGSLEDAFHLVPQWNATRPVRALGRAPGDAVFPGQTYFKTHNDYGNRFSSAFRVIKGSVPTYSSSTWMNGEVIINRQGVPTSWTHLRKELVEASLGGISGQWYWSSPICGDTDDFDKSYQTRLCAKWYMAATYMPMIRIHSKIHERDPLGFVGIDRKHMIKALNRRLSLLPYFYTTLQEGPLLRPMFFQYPSVEELTDLTTQFAVGNDLLIVPNLQPMQTHVHVRMPPGTWYEFWSGLEIFGGVGEAVTMTTTEADFFSLVRGGSIIVMQKESHLTAEMTRLNSRYSLLVALDCDITLTTPSDDEKLTTDSLTSTDDDNTSEDKEITSTTTREEGAAEKGNGQTDDGDSSSQSEEQTVKTCEATGKLFMTDKMSIIIKATARTVTITASGKDFSVFCDSSDAIWAKTVNEIIVFGLDDEKNNYDESRVVKVTIDLCDLMVKDELTYRFLAN</sequence>
<dbReference type="InterPro" id="IPR000322">
    <property type="entry name" value="Glyco_hydro_31_TIM"/>
</dbReference>
<accession>A0A9R0ENR1</accession>
<feature type="compositionally biased region" description="Basic and acidic residues" evidence="3">
    <location>
        <begin position="841"/>
        <end position="857"/>
    </location>
</feature>
<dbReference type="RefSeq" id="XP_050561709.1">
    <property type="nucleotide sequence ID" value="XM_050705752.1"/>
</dbReference>
<organism evidence="7 8">
    <name type="scientific">Spodoptera frugiperda</name>
    <name type="common">Fall armyworm</name>
    <dbReference type="NCBI Taxonomy" id="7108"/>
    <lineage>
        <taxon>Eukaryota</taxon>
        <taxon>Metazoa</taxon>
        <taxon>Ecdysozoa</taxon>
        <taxon>Arthropoda</taxon>
        <taxon>Hexapoda</taxon>
        <taxon>Insecta</taxon>
        <taxon>Pterygota</taxon>
        <taxon>Neoptera</taxon>
        <taxon>Endopterygota</taxon>
        <taxon>Lepidoptera</taxon>
        <taxon>Glossata</taxon>
        <taxon>Ditrysia</taxon>
        <taxon>Noctuoidea</taxon>
        <taxon>Noctuidae</taxon>
        <taxon>Amphipyrinae</taxon>
        <taxon>Spodoptera</taxon>
    </lineage>
</organism>
<evidence type="ECO:0000256" key="1">
    <source>
        <dbReference type="ARBA" id="ARBA00007806"/>
    </source>
</evidence>
<feature type="domain" description="Glycoside hydrolase family 31 TIM barrel" evidence="5">
    <location>
        <begin position="325"/>
        <end position="695"/>
    </location>
</feature>
<dbReference type="SUPFAM" id="SSF51445">
    <property type="entry name" value="(Trans)glycosidases"/>
    <property type="match status" value="1"/>
</dbReference>
<feature type="region of interest" description="Disordered" evidence="3">
    <location>
        <begin position="823"/>
        <end position="877"/>
    </location>
</feature>
<evidence type="ECO:0000313" key="8">
    <source>
        <dbReference type="RefSeq" id="XP_035447243.2"/>
    </source>
</evidence>
<dbReference type="Gene3D" id="3.20.20.80">
    <property type="entry name" value="Glycosidases"/>
    <property type="match status" value="1"/>
</dbReference>
<gene>
    <name evidence="8 9 10 11" type="primary">LOC118274020</name>
</gene>
<feature type="compositionally biased region" description="Polar residues" evidence="3">
    <location>
        <begin position="422"/>
        <end position="433"/>
    </location>
</feature>
<evidence type="ECO:0000259" key="5">
    <source>
        <dbReference type="Pfam" id="PF01055"/>
    </source>
</evidence>
<dbReference type="InterPro" id="IPR013780">
    <property type="entry name" value="Glyco_hydro_b"/>
</dbReference>
<dbReference type="RefSeq" id="XP_035447244.2">
    <property type="nucleotide sequence ID" value="XM_035591351.2"/>
</dbReference>
<dbReference type="OrthoDB" id="5839090at2759"/>
<dbReference type="SUPFAM" id="SSF51011">
    <property type="entry name" value="Glycosyl hydrolase domain"/>
    <property type="match status" value="1"/>
</dbReference>
<keyword evidence="4" id="KW-1133">Transmembrane helix</keyword>
<dbReference type="GO" id="GO:0090599">
    <property type="term" value="F:alpha-glucosidase activity"/>
    <property type="evidence" value="ECO:0007669"/>
    <property type="project" value="TreeGrafter"/>
</dbReference>
<reference evidence="8 9" key="1">
    <citation type="submission" date="2025-04" db="UniProtKB">
        <authorList>
            <consortium name="RefSeq"/>
        </authorList>
    </citation>
    <scope>IDENTIFICATION</scope>
    <source>
        <tissue evidence="8 9">Whole larval tissue</tissue>
    </source>
</reference>
<dbReference type="GeneID" id="118274020"/>
<dbReference type="InterPro" id="IPR048395">
    <property type="entry name" value="Glyco_hydro_31_C"/>
</dbReference>
<evidence type="ECO:0000256" key="4">
    <source>
        <dbReference type="SAM" id="Phobius"/>
    </source>
</evidence>
<protein>
    <submittedName>
        <fullName evidence="8 9">Uncharacterized protein LOC118274020</fullName>
    </submittedName>
</protein>
<dbReference type="GO" id="GO:0030246">
    <property type="term" value="F:carbohydrate binding"/>
    <property type="evidence" value="ECO:0007669"/>
    <property type="project" value="InterPro"/>
</dbReference>
<feature type="region of interest" description="Disordered" evidence="3">
    <location>
        <begin position="409"/>
        <end position="433"/>
    </location>
</feature>
<evidence type="ECO:0000256" key="2">
    <source>
        <dbReference type="RuleBase" id="RU361185"/>
    </source>
</evidence>
<keyword evidence="4" id="KW-0812">Transmembrane</keyword>
<evidence type="ECO:0000256" key="3">
    <source>
        <dbReference type="SAM" id="MobiDB-lite"/>
    </source>
</evidence>
<keyword evidence="2" id="KW-0326">Glycosidase</keyword>